<sequence length="99" mass="11598">MAAVTMTDADWQDYLNKTPRAIRAASLLTDQWQSVLVDNPLFISMISVADLVYANRLAVNEVQPNVEWPLDTYAHRQQFRRHYARYLTPDSNTWLKRED</sequence>
<gene>
    <name evidence="1" type="ORF">FD35_GL002048</name>
</gene>
<reference evidence="1 2" key="1">
    <citation type="journal article" date="2015" name="Genome Announc.">
        <title>Expanding the biotechnology potential of lactobacilli through comparative genomics of 213 strains and associated genera.</title>
        <authorList>
            <person name="Sun Z."/>
            <person name="Harris H.M."/>
            <person name="McCann A."/>
            <person name="Guo C."/>
            <person name="Argimon S."/>
            <person name="Zhang W."/>
            <person name="Yang X."/>
            <person name="Jeffery I.B."/>
            <person name="Cooney J.C."/>
            <person name="Kagawa T.F."/>
            <person name="Liu W."/>
            <person name="Song Y."/>
            <person name="Salvetti E."/>
            <person name="Wrobel A."/>
            <person name="Rasinkangas P."/>
            <person name="Parkhill J."/>
            <person name="Rea M.C."/>
            <person name="O'Sullivan O."/>
            <person name="Ritari J."/>
            <person name="Douillard F.P."/>
            <person name="Paul Ross R."/>
            <person name="Yang R."/>
            <person name="Briner A.E."/>
            <person name="Felis G.E."/>
            <person name="de Vos W.M."/>
            <person name="Barrangou R."/>
            <person name="Klaenhammer T.R."/>
            <person name="Caufield P.W."/>
            <person name="Cui Y."/>
            <person name="Zhang H."/>
            <person name="O'Toole P.W."/>
        </authorList>
    </citation>
    <scope>NUCLEOTIDE SEQUENCE [LARGE SCALE GENOMIC DNA]</scope>
    <source>
        <strain evidence="1 2">DSM 15814</strain>
    </source>
</reference>
<proteinExistence type="predicted"/>
<comment type="caution">
    <text evidence="1">The sequence shown here is derived from an EMBL/GenBank/DDBJ whole genome shotgun (WGS) entry which is preliminary data.</text>
</comment>
<evidence type="ECO:0000313" key="2">
    <source>
        <dbReference type="Proteomes" id="UP000051999"/>
    </source>
</evidence>
<dbReference type="Proteomes" id="UP000051999">
    <property type="component" value="Unassembled WGS sequence"/>
</dbReference>
<accession>A0A0R1RI78</accession>
<name>A0A0R1RI78_9LACO</name>
<dbReference type="PATRIC" id="fig|1114972.6.peg.2093"/>
<protein>
    <submittedName>
        <fullName evidence="1">Uncharacterized protein</fullName>
    </submittedName>
</protein>
<dbReference type="EMBL" id="AZFF01000004">
    <property type="protein sequence ID" value="KRL56412.1"/>
    <property type="molecule type" value="Genomic_DNA"/>
</dbReference>
<dbReference type="AlphaFoldDB" id="A0A0R1RI78"/>
<keyword evidence="2" id="KW-1185">Reference proteome</keyword>
<dbReference type="RefSeq" id="WP_017262701.1">
    <property type="nucleotide sequence ID" value="NZ_AZFF01000004.1"/>
</dbReference>
<dbReference type="OrthoDB" id="2142012at2"/>
<organism evidence="1 2">
    <name type="scientific">Furfurilactobacillus rossiae DSM 15814</name>
    <dbReference type="NCBI Taxonomy" id="1114972"/>
    <lineage>
        <taxon>Bacteria</taxon>
        <taxon>Bacillati</taxon>
        <taxon>Bacillota</taxon>
        <taxon>Bacilli</taxon>
        <taxon>Lactobacillales</taxon>
        <taxon>Lactobacillaceae</taxon>
        <taxon>Furfurilactobacillus</taxon>
    </lineage>
</organism>
<dbReference type="STRING" id="1114972.FD35_GL002048"/>
<evidence type="ECO:0000313" key="1">
    <source>
        <dbReference type="EMBL" id="KRL56412.1"/>
    </source>
</evidence>